<dbReference type="EMBL" id="PCVI01000001">
    <property type="protein sequence ID" value="PIQ70498.1"/>
    <property type="molecule type" value="Genomic_DNA"/>
</dbReference>
<comment type="caution">
    <text evidence="1">The sequence shown here is derived from an EMBL/GenBank/DDBJ whole genome shotgun (WGS) entry which is preliminary data.</text>
</comment>
<evidence type="ECO:0000313" key="2">
    <source>
        <dbReference type="Proteomes" id="UP000231371"/>
    </source>
</evidence>
<dbReference type="SUPFAM" id="SSF53448">
    <property type="entry name" value="Nucleotide-diphospho-sugar transferases"/>
    <property type="match status" value="1"/>
</dbReference>
<evidence type="ECO:0000313" key="1">
    <source>
        <dbReference type="EMBL" id="PIQ70498.1"/>
    </source>
</evidence>
<dbReference type="PANTHER" id="PTHR36529:SF1">
    <property type="entry name" value="GLYCOSYLTRANSFERASE"/>
    <property type="match status" value="1"/>
</dbReference>
<gene>
    <name evidence="1" type="ORF">COV89_00020</name>
</gene>
<dbReference type="AlphaFoldDB" id="A0A2H0KGU1"/>
<dbReference type="Pfam" id="PF09837">
    <property type="entry name" value="DUF2064"/>
    <property type="match status" value="1"/>
</dbReference>
<dbReference type="PANTHER" id="PTHR36529">
    <property type="entry name" value="SLL1095 PROTEIN"/>
    <property type="match status" value="1"/>
</dbReference>
<dbReference type="InterPro" id="IPR018641">
    <property type="entry name" value="Trfase_1_rSAM/seldom-assoc"/>
</dbReference>
<organism evidence="1 2">
    <name type="scientific">Candidatus Shapirobacteria bacterium CG11_big_fil_rev_8_21_14_0_20_40_12</name>
    <dbReference type="NCBI Taxonomy" id="1974889"/>
    <lineage>
        <taxon>Bacteria</taxon>
        <taxon>Candidatus Shapironibacteriota</taxon>
    </lineage>
</organism>
<accession>A0A2H0KGU1</accession>
<reference evidence="1 2" key="1">
    <citation type="submission" date="2017-09" db="EMBL/GenBank/DDBJ databases">
        <title>Depth-based differentiation of microbial function through sediment-hosted aquifers and enrichment of novel symbionts in the deep terrestrial subsurface.</title>
        <authorList>
            <person name="Probst A.J."/>
            <person name="Ladd B."/>
            <person name="Jarett J.K."/>
            <person name="Geller-Mcgrath D.E."/>
            <person name="Sieber C.M."/>
            <person name="Emerson J.B."/>
            <person name="Anantharaman K."/>
            <person name="Thomas B.C."/>
            <person name="Malmstrom R."/>
            <person name="Stieglmeier M."/>
            <person name="Klingl A."/>
            <person name="Woyke T."/>
            <person name="Ryan C.M."/>
            <person name="Banfield J.F."/>
        </authorList>
    </citation>
    <scope>NUCLEOTIDE SEQUENCE [LARGE SCALE GENOMIC DNA]</scope>
    <source>
        <strain evidence="1">CG11_big_fil_rev_8_21_14_0_20_40_12</strain>
    </source>
</reference>
<dbReference type="InterPro" id="IPR029044">
    <property type="entry name" value="Nucleotide-diphossugar_trans"/>
</dbReference>
<evidence type="ECO:0008006" key="3">
    <source>
        <dbReference type="Google" id="ProtNLM"/>
    </source>
</evidence>
<proteinExistence type="predicted"/>
<protein>
    <recommendedName>
        <fullName evidence="3">Glycosyltransferase</fullName>
    </recommendedName>
</protein>
<name>A0A2H0KGU1_9BACT</name>
<dbReference type="Proteomes" id="UP000231371">
    <property type="component" value="Unassembled WGS sequence"/>
</dbReference>
<dbReference type="Gene3D" id="3.90.550.10">
    <property type="entry name" value="Spore Coat Polysaccharide Biosynthesis Protein SpsA, Chain A"/>
    <property type="match status" value="1"/>
</dbReference>
<sequence>MNKSAIFLFTKSPVSPNIAKTRIARVLGDKKALSIHKAFLKDIIETLNTIGNTDKYVSCTQEGSSFFDKYKDFGVFYQKDIQRSSYGISTYVSDITFSFNHLFKLGYEKVISLHADCPDLPKKYIENAVEKLNTNDFVLGPTEDGGFYLFGLKKFIPELFYSVRHGTNDALKDIRQLPEKIGVKMYETQIWYDIDTVEDLQNFLKRKSKAEFSKKILQKLDIDKINQPIK</sequence>